<protein>
    <submittedName>
        <fullName evidence="2">Uncharacterized protein</fullName>
    </submittedName>
</protein>
<dbReference type="AlphaFoldDB" id="A0A8R1IFF0"/>
<keyword evidence="3" id="KW-1185">Reference proteome</keyword>
<reference evidence="2" key="2">
    <citation type="submission" date="2022-06" db="UniProtKB">
        <authorList>
            <consortium name="EnsemblMetazoa"/>
        </authorList>
    </citation>
    <scope>IDENTIFICATION</scope>
    <source>
        <strain evidence="2">DF5081</strain>
    </source>
</reference>
<dbReference type="EnsemblMetazoa" id="CJA33461.1">
    <property type="protein sequence ID" value="CJA33461.1"/>
    <property type="gene ID" value="WBGene00209308"/>
</dbReference>
<name>A0A8R1IFF0_CAEJA</name>
<evidence type="ECO:0000256" key="1">
    <source>
        <dbReference type="SAM" id="MobiDB-lite"/>
    </source>
</evidence>
<evidence type="ECO:0000313" key="3">
    <source>
        <dbReference type="Proteomes" id="UP000005237"/>
    </source>
</evidence>
<feature type="compositionally biased region" description="Basic and acidic residues" evidence="1">
    <location>
        <begin position="109"/>
        <end position="120"/>
    </location>
</feature>
<dbReference type="Proteomes" id="UP000005237">
    <property type="component" value="Unassembled WGS sequence"/>
</dbReference>
<sequence>MNDPDRDELISGDPGDRIDFSESEAEKILAFHPGTLNDDEAMDADIFENGLAVDQEAVEMIPEGRGAVHSNHTPVLRKPADYAENINDTKTEDVDLKVEEVEVEEIEAEEKSQGRGEVETHPPPARIDFTDLPAGAIVRMRELPAHMITSEVHPFASSYVEPIKKMDLPDSATKRMAYYCTLDMIQAGRNKSITDARIINEARPTLKRIRRENLQTIDFWPNHADGALPYVLRTRDGRRWWAVPLFAETVADDRPDLHMVILDVFANDLGKGDRVDVNDNLFGDIVLITSFMALPNSRLADIVSTFDNIHRTESHRFLAVKE</sequence>
<reference evidence="3" key="1">
    <citation type="submission" date="2010-08" db="EMBL/GenBank/DDBJ databases">
        <authorList>
            <consortium name="Caenorhabditis japonica Sequencing Consortium"/>
            <person name="Wilson R.K."/>
        </authorList>
    </citation>
    <scope>NUCLEOTIDE SEQUENCE [LARGE SCALE GENOMIC DNA]</scope>
    <source>
        <strain evidence="3">DF5081</strain>
    </source>
</reference>
<proteinExistence type="predicted"/>
<evidence type="ECO:0000313" key="2">
    <source>
        <dbReference type="EnsemblMetazoa" id="CJA33461.1"/>
    </source>
</evidence>
<organism evidence="2 3">
    <name type="scientific">Caenorhabditis japonica</name>
    <dbReference type="NCBI Taxonomy" id="281687"/>
    <lineage>
        <taxon>Eukaryota</taxon>
        <taxon>Metazoa</taxon>
        <taxon>Ecdysozoa</taxon>
        <taxon>Nematoda</taxon>
        <taxon>Chromadorea</taxon>
        <taxon>Rhabditida</taxon>
        <taxon>Rhabditina</taxon>
        <taxon>Rhabditomorpha</taxon>
        <taxon>Rhabditoidea</taxon>
        <taxon>Rhabditidae</taxon>
        <taxon>Peloderinae</taxon>
        <taxon>Caenorhabditis</taxon>
    </lineage>
</organism>
<accession>A0A8R1IFF0</accession>
<feature type="region of interest" description="Disordered" evidence="1">
    <location>
        <begin position="106"/>
        <end position="129"/>
    </location>
</feature>